<reference evidence="2 3" key="1">
    <citation type="submission" date="2019-03" db="EMBL/GenBank/DDBJ databases">
        <title>First draft genome of Liparis tanakae, snailfish: a comprehensive survey of snailfish specific genes.</title>
        <authorList>
            <person name="Kim W."/>
            <person name="Song I."/>
            <person name="Jeong J.-H."/>
            <person name="Kim D."/>
            <person name="Kim S."/>
            <person name="Ryu S."/>
            <person name="Song J.Y."/>
            <person name="Lee S.K."/>
        </authorList>
    </citation>
    <scope>NUCLEOTIDE SEQUENCE [LARGE SCALE GENOMIC DNA]</scope>
    <source>
        <tissue evidence="2">Muscle</tissue>
    </source>
</reference>
<feature type="compositionally biased region" description="Basic and acidic residues" evidence="1">
    <location>
        <begin position="1"/>
        <end position="38"/>
    </location>
</feature>
<accession>A0A4Z2FVV2</accession>
<protein>
    <submittedName>
        <fullName evidence="2">Uncharacterized protein</fullName>
    </submittedName>
</protein>
<feature type="compositionally biased region" description="Polar residues" evidence="1">
    <location>
        <begin position="120"/>
        <end position="129"/>
    </location>
</feature>
<gene>
    <name evidence="2" type="ORF">EYF80_044432</name>
</gene>
<feature type="region of interest" description="Disordered" evidence="1">
    <location>
        <begin position="1"/>
        <end position="129"/>
    </location>
</feature>
<dbReference type="AlphaFoldDB" id="A0A4Z2FVV2"/>
<evidence type="ECO:0000256" key="1">
    <source>
        <dbReference type="SAM" id="MobiDB-lite"/>
    </source>
</evidence>
<proteinExistence type="predicted"/>
<evidence type="ECO:0000313" key="2">
    <source>
        <dbReference type="EMBL" id="TNN45356.1"/>
    </source>
</evidence>
<comment type="caution">
    <text evidence="2">The sequence shown here is derived from an EMBL/GenBank/DDBJ whole genome shotgun (WGS) entry which is preliminary data.</text>
</comment>
<sequence length="168" mass="19401">MHPGRIEAEEDRRRKAESGGHRKKSGDGDRKYERRAENETLTASRARPATERPEELKERENHERDETERTLHTASYTPRGQRKHRCSCSRSRGEGTEEHRFLTSGAYELSSMYRDRPKSPSITQSTEETNTLRAAMSLQICERRAELVGEQNERGQIQIVLPHLKEGT</sequence>
<dbReference type="EMBL" id="SRLO01000851">
    <property type="protein sequence ID" value="TNN45356.1"/>
    <property type="molecule type" value="Genomic_DNA"/>
</dbReference>
<dbReference type="Proteomes" id="UP000314294">
    <property type="component" value="Unassembled WGS sequence"/>
</dbReference>
<evidence type="ECO:0000313" key="3">
    <source>
        <dbReference type="Proteomes" id="UP000314294"/>
    </source>
</evidence>
<feature type="compositionally biased region" description="Basic and acidic residues" evidence="1">
    <location>
        <begin position="48"/>
        <end position="71"/>
    </location>
</feature>
<name>A0A4Z2FVV2_9TELE</name>
<feature type="compositionally biased region" description="Basic and acidic residues" evidence="1">
    <location>
        <begin position="91"/>
        <end position="101"/>
    </location>
</feature>
<keyword evidence="3" id="KW-1185">Reference proteome</keyword>
<organism evidence="2 3">
    <name type="scientific">Liparis tanakae</name>
    <name type="common">Tanaka's snailfish</name>
    <dbReference type="NCBI Taxonomy" id="230148"/>
    <lineage>
        <taxon>Eukaryota</taxon>
        <taxon>Metazoa</taxon>
        <taxon>Chordata</taxon>
        <taxon>Craniata</taxon>
        <taxon>Vertebrata</taxon>
        <taxon>Euteleostomi</taxon>
        <taxon>Actinopterygii</taxon>
        <taxon>Neopterygii</taxon>
        <taxon>Teleostei</taxon>
        <taxon>Neoteleostei</taxon>
        <taxon>Acanthomorphata</taxon>
        <taxon>Eupercaria</taxon>
        <taxon>Perciformes</taxon>
        <taxon>Cottioidei</taxon>
        <taxon>Cottales</taxon>
        <taxon>Liparidae</taxon>
        <taxon>Liparis</taxon>
    </lineage>
</organism>